<dbReference type="InterPro" id="IPR009198">
    <property type="entry name" value="UCP014484_TM"/>
</dbReference>
<feature type="transmembrane region" description="Helical" evidence="1">
    <location>
        <begin position="94"/>
        <end position="112"/>
    </location>
</feature>
<name>A2BLU5_HYPBU</name>
<feature type="transmembrane region" description="Helical" evidence="1">
    <location>
        <begin position="31"/>
        <end position="48"/>
    </location>
</feature>
<dbReference type="OrthoDB" id="15189at2157"/>
<sequence length="243" mass="27478">MLDTRSMMLVSQVYFVILAMVLAIAPQYYMLVFLIYFVAIMAFSMYTSKRRMKGARIPREEVEAARQLFREDNSFQIAVEDEELVRQLTGQAKTAIMTFLFLPIYITIFELVRRNYSSLISALQGAGLSETLAGFVVWFAAFETMFLISMVSRRVVRQAKQPPMVPRGFVVTEKGILLKGSMGGVIGFPLPEGTEVKLDEKRNCVEIVFPGGSRLRLYTRKARRVYELIQRLGLRGAKTGGSG</sequence>
<dbReference type="KEGG" id="hbu:Hbut_1115"/>
<dbReference type="HOGENOM" id="CLU_1140556_0_0_2"/>
<keyword evidence="1" id="KW-0472">Membrane</keyword>
<evidence type="ECO:0000313" key="3">
    <source>
        <dbReference type="Proteomes" id="UP000002593"/>
    </source>
</evidence>
<dbReference type="RefSeq" id="WP_011822274.1">
    <property type="nucleotide sequence ID" value="NC_008818.1"/>
</dbReference>
<dbReference type="EMBL" id="CP000493">
    <property type="protein sequence ID" value="ABM80956.1"/>
    <property type="molecule type" value="Genomic_DNA"/>
</dbReference>
<dbReference type="Pfam" id="PF09973">
    <property type="entry name" value="DUF2208"/>
    <property type="match status" value="1"/>
</dbReference>
<keyword evidence="3" id="KW-1185">Reference proteome</keyword>
<keyword evidence="1" id="KW-0812">Transmembrane</keyword>
<evidence type="ECO:0000256" key="1">
    <source>
        <dbReference type="SAM" id="Phobius"/>
    </source>
</evidence>
<accession>A2BLU5</accession>
<evidence type="ECO:0000313" key="2">
    <source>
        <dbReference type="EMBL" id="ABM80956.1"/>
    </source>
</evidence>
<feature type="transmembrane region" description="Helical" evidence="1">
    <location>
        <begin position="7"/>
        <end position="25"/>
    </location>
</feature>
<reference evidence="2 3" key="1">
    <citation type="journal article" date="2007" name="Archaea">
        <title>The genome of Hyperthermus butylicus: a sulfur-reducing, peptide fermenting, neutrophilic Crenarchaeote growing up to 108 degrees C.</title>
        <authorList>
            <person name="Brugger K."/>
            <person name="Chen L."/>
            <person name="Stark M."/>
            <person name="Zibat A."/>
            <person name="Redder P."/>
            <person name="Ruepp A."/>
            <person name="Awayez M."/>
            <person name="She Q."/>
            <person name="Garrett R.A."/>
            <person name="Klenk H.P."/>
        </authorList>
    </citation>
    <scope>NUCLEOTIDE SEQUENCE [LARGE SCALE GENOMIC DNA]</scope>
    <source>
        <strain evidence="3">DSM 5456 / JCM 9403 / PLM1-5</strain>
    </source>
</reference>
<dbReference type="AlphaFoldDB" id="A2BLU5"/>
<dbReference type="EnsemblBacteria" id="ABM80956">
    <property type="protein sequence ID" value="ABM80956"/>
    <property type="gene ID" value="Hbut_1115"/>
</dbReference>
<organism evidence="2 3">
    <name type="scientific">Hyperthermus butylicus (strain DSM 5456 / JCM 9403 / PLM1-5)</name>
    <dbReference type="NCBI Taxonomy" id="415426"/>
    <lineage>
        <taxon>Archaea</taxon>
        <taxon>Thermoproteota</taxon>
        <taxon>Thermoprotei</taxon>
        <taxon>Desulfurococcales</taxon>
        <taxon>Pyrodictiaceae</taxon>
        <taxon>Hyperthermus</taxon>
    </lineage>
</organism>
<protein>
    <submittedName>
        <fullName evidence="2">Conserved crenarchaeal protein</fullName>
    </submittedName>
</protein>
<gene>
    <name evidence="2" type="ordered locus">Hbut_1115</name>
</gene>
<dbReference type="GeneID" id="4781814"/>
<proteinExistence type="predicted"/>
<dbReference type="Proteomes" id="UP000002593">
    <property type="component" value="Chromosome"/>
</dbReference>
<feature type="transmembrane region" description="Helical" evidence="1">
    <location>
        <begin position="132"/>
        <end position="151"/>
    </location>
</feature>
<keyword evidence="1" id="KW-1133">Transmembrane helix</keyword>
<dbReference type="eggNOG" id="arCOG04319">
    <property type="taxonomic scope" value="Archaea"/>
</dbReference>